<dbReference type="EMBL" id="MAJD01000002">
    <property type="protein sequence ID" value="OBX35528.1"/>
    <property type="molecule type" value="Genomic_DNA"/>
</dbReference>
<proteinExistence type="predicted"/>
<dbReference type="AlphaFoldDB" id="A0A1B8NZX2"/>
<evidence type="ECO:0000313" key="2">
    <source>
        <dbReference type="Proteomes" id="UP000092504"/>
    </source>
</evidence>
<name>A0A1B8NZX2_HALEL</name>
<gene>
    <name evidence="1" type="ORF">A8U91_04602</name>
</gene>
<dbReference type="Proteomes" id="UP000092504">
    <property type="component" value="Unassembled WGS sequence"/>
</dbReference>
<evidence type="ECO:0000313" key="1">
    <source>
        <dbReference type="EMBL" id="OBX35528.1"/>
    </source>
</evidence>
<organism evidence="1 2">
    <name type="scientific">Halomonas elongata</name>
    <dbReference type="NCBI Taxonomy" id="2746"/>
    <lineage>
        <taxon>Bacteria</taxon>
        <taxon>Pseudomonadati</taxon>
        <taxon>Pseudomonadota</taxon>
        <taxon>Gammaproteobacteria</taxon>
        <taxon>Oceanospirillales</taxon>
        <taxon>Halomonadaceae</taxon>
        <taxon>Halomonas</taxon>
    </lineage>
</organism>
<reference evidence="1 2" key="1">
    <citation type="submission" date="2016-06" db="EMBL/GenBank/DDBJ databases">
        <title>Genome sequence of halotolerant plant growth promoting strain of Halomonas elongata HEK1 isolated from salterns of Rann of Kutch, Gujarat, India.</title>
        <authorList>
            <person name="Gaba S."/>
            <person name="Singh R.N."/>
            <person name="Abrol S."/>
            <person name="Kaushik R."/>
            <person name="Saxena A.K."/>
        </authorList>
    </citation>
    <scope>NUCLEOTIDE SEQUENCE [LARGE SCALE GENOMIC DNA]</scope>
    <source>
        <strain evidence="1 2">HEK1</strain>
    </source>
</reference>
<accession>A0A1B8NZX2</accession>
<protein>
    <submittedName>
        <fullName evidence="1">Uncharacterized protein</fullName>
    </submittedName>
</protein>
<comment type="caution">
    <text evidence="1">The sequence shown here is derived from an EMBL/GenBank/DDBJ whole genome shotgun (WGS) entry which is preliminary data.</text>
</comment>
<sequence>MVCTELITQMITMERMAAGWKASSKGSSVGALNQLASRTGEKSTMPIANART</sequence>